<evidence type="ECO:0000313" key="1">
    <source>
        <dbReference type="EMBL" id="WZC48814.1"/>
    </source>
</evidence>
<organism evidence="1 2">
    <name type="scientific">Yoonia phaeophyticola</name>
    <dbReference type="NCBI Taxonomy" id="3137369"/>
    <lineage>
        <taxon>Bacteria</taxon>
        <taxon>Pseudomonadati</taxon>
        <taxon>Pseudomonadota</taxon>
        <taxon>Alphaproteobacteria</taxon>
        <taxon>Rhodobacterales</taxon>
        <taxon>Paracoccaceae</taxon>
        <taxon>Yoonia</taxon>
    </lineage>
</organism>
<evidence type="ECO:0000313" key="2">
    <source>
        <dbReference type="Proteomes" id="UP001440612"/>
    </source>
</evidence>
<dbReference type="SUPFAM" id="SSF81301">
    <property type="entry name" value="Nucleotidyltransferase"/>
    <property type="match status" value="1"/>
</dbReference>
<dbReference type="EMBL" id="CP150951">
    <property type="protein sequence ID" value="WZC48814.1"/>
    <property type="molecule type" value="Genomic_DNA"/>
</dbReference>
<dbReference type="Proteomes" id="UP001440612">
    <property type="component" value="Chromosome"/>
</dbReference>
<dbReference type="RefSeq" id="WP_341366927.1">
    <property type="nucleotide sequence ID" value="NZ_CP150951.2"/>
</dbReference>
<accession>A0ABZ2V6I2</accession>
<protein>
    <recommendedName>
        <fullName evidence="3">Nucleotidyltransferase family protein</fullName>
    </recommendedName>
</protein>
<dbReference type="Gene3D" id="3.30.460.40">
    <property type="match status" value="1"/>
</dbReference>
<name>A0ABZ2V6I2_9RHOB</name>
<reference evidence="2" key="1">
    <citation type="submission" date="2024-04" db="EMBL/GenBank/DDBJ databases">
        <title>Phylogenomic analyses of a clade within the roseobacter group suggest taxonomic reassignments of species of the genera Aestuariivita, Citreicella, Loktanella, Nautella, Pelagibaca, Ruegeria, Thalassobius, Thiobacimonas and Tropicibacter, and the proposal o.</title>
        <authorList>
            <person name="Jeon C.O."/>
        </authorList>
    </citation>
    <scope>NUCLEOTIDE SEQUENCE [LARGE SCALE GENOMIC DNA]</scope>
    <source>
        <strain evidence="2">BS5-3</strain>
    </source>
</reference>
<gene>
    <name evidence="1" type="ORF">AABB29_18565</name>
</gene>
<dbReference type="InterPro" id="IPR043519">
    <property type="entry name" value="NT_sf"/>
</dbReference>
<sequence>MSSFGPKDRPPLQPAPLIAALDAYAVRWVMCGSAVLSLHGADIIPNDLDVVPDLSEDNLRRLADCLKHLNAVAAYLDGWGGARGTLEACANWRPDPPDADNLDWLFVTAFGPLDIVIAHADPYASLMQGAAQHVAEGVSYWVCDPRRVLKALEPRNRTKDKARAAIYQQMRQRFGMPPID</sequence>
<keyword evidence="2" id="KW-1185">Reference proteome</keyword>
<proteinExistence type="predicted"/>
<evidence type="ECO:0008006" key="3">
    <source>
        <dbReference type="Google" id="ProtNLM"/>
    </source>
</evidence>